<keyword evidence="1" id="KW-0472">Membrane</keyword>
<dbReference type="PANTHER" id="PTHR34980:SF2">
    <property type="entry name" value="INNER MEMBRANE PROTEIN YHAH-RELATED"/>
    <property type="match status" value="1"/>
</dbReference>
<dbReference type="RefSeq" id="WP_188223572.1">
    <property type="nucleotide sequence ID" value="NZ_JACVXD010000004.1"/>
</dbReference>
<proteinExistence type="predicted"/>
<dbReference type="Pfam" id="PF05656">
    <property type="entry name" value="DUF805"/>
    <property type="match status" value="1"/>
</dbReference>
<keyword evidence="3" id="KW-1185">Reference proteome</keyword>
<accession>A0A8J6Q4T5</accession>
<keyword evidence="1" id="KW-1133">Transmembrane helix</keyword>
<dbReference type="EMBL" id="JACVXD010000004">
    <property type="protein sequence ID" value="MBD0824274.1"/>
    <property type="molecule type" value="Genomic_DNA"/>
</dbReference>
<evidence type="ECO:0000256" key="1">
    <source>
        <dbReference type="SAM" id="Phobius"/>
    </source>
</evidence>
<dbReference type="PANTHER" id="PTHR34980">
    <property type="entry name" value="INNER MEMBRANE PROTEIN-RELATED-RELATED"/>
    <property type="match status" value="1"/>
</dbReference>
<comment type="caution">
    <text evidence="2">The sequence shown here is derived from an EMBL/GenBank/DDBJ whole genome shotgun (WGS) entry which is preliminary data.</text>
</comment>
<name>A0A8J6Q4T5_9FLAO</name>
<reference evidence="2 3" key="1">
    <citation type="journal article" date="2018" name="J. Microbiol.">
        <title>Aestuariibaculum marinum sp. nov., a marine bacterium isolated from seawater in South Korea.</title>
        <authorList>
            <person name="Choi J."/>
            <person name="Lee D."/>
            <person name="Jang J.H."/>
            <person name="Cha S."/>
            <person name="Seo T."/>
        </authorList>
    </citation>
    <scope>NUCLEOTIDE SEQUENCE [LARGE SCALE GENOMIC DNA]</scope>
    <source>
        <strain evidence="2 3">IP7</strain>
    </source>
</reference>
<feature type="transmembrane region" description="Helical" evidence="1">
    <location>
        <begin position="86"/>
        <end position="105"/>
    </location>
</feature>
<protein>
    <submittedName>
        <fullName evidence="2">DUF805 domain-containing protein</fullName>
    </submittedName>
</protein>
<sequence length="136" mass="15571">MNWYLKVVKDNYANFDGRARRKEYWMFNLIHMLILFGLIAISLAISISSDAPGFLSLYIIYALATFIPGLAVTVRRLHDLGKSGSYFFIYFIPLVGPFWLLFLLITEGERGSNNYGPDPKNENIEEIDQIGQVQVD</sequence>
<dbReference type="GO" id="GO:0005886">
    <property type="term" value="C:plasma membrane"/>
    <property type="evidence" value="ECO:0007669"/>
    <property type="project" value="TreeGrafter"/>
</dbReference>
<evidence type="ECO:0000313" key="3">
    <source>
        <dbReference type="Proteomes" id="UP000621516"/>
    </source>
</evidence>
<dbReference type="AlphaFoldDB" id="A0A8J6Q4T5"/>
<organism evidence="2 3">
    <name type="scientific">Aestuariibaculum marinum</name>
    <dbReference type="NCBI Taxonomy" id="2683592"/>
    <lineage>
        <taxon>Bacteria</taxon>
        <taxon>Pseudomonadati</taxon>
        <taxon>Bacteroidota</taxon>
        <taxon>Flavobacteriia</taxon>
        <taxon>Flavobacteriales</taxon>
        <taxon>Flavobacteriaceae</taxon>
    </lineage>
</organism>
<dbReference type="InterPro" id="IPR008523">
    <property type="entry name" value="DUF805"/>
</dbReference>
<feature type="transmembrane region" description="Helical" evidence="1">
    <location>
        <begin position="53"/>
        <end position="74"/>
    </location>
</feature>
<dbReference type="Proteomes" id="UP000621516">
    <property type="component" value="Unassembled WGS sequence"/>
</dbReference>
<feature type="transmembrane region" description="Helical" evidence="1">
    <location>
        <begin position="25"/>
        <end position="47"/>
    </location>
</feature>
<gene>
    <name evidence="2" type="ORF">ICJ85_09585</name>
</gene>
<evidence type="ECO:0000313" key="2">
    <source>
        <dbReference type="EMBL" id="MBD0824274.1"/>
    </source>
</evidence>
<keyword evidence="1" id="KW-0812">Transmembrane</keyword>